<geneLocation type="plasmid" evidence="1">
    <name>unnamed</name>
</geneLocation>
<gene>
    <name evidence="1" type="ORF">MKJ03_05665</name>
</gene>
<proteinExistence type="predicted"/>
<dbReference type="InterPro" id="IPR056123">
    <property type="entry name" value="DUF7706"/>
</dbReference>
<organism evidence="1 2">
    <name type="scientific">Peteryoungia algae</name>
    <dbReference type="NCBI Taxonomy" id="2919917"/>
    <lineage>
        <taxon>Bacteria</taxon>
        <taxon>Pseudomonadati</taxon>
        <taxon>Pseudomonadota</taxon>
        <taxon>Alphaproteobacteria</taxon>
        <taxon>Hyphomicrobiales</taxon>
        <taxon>Rhizobiaceae</taxon>
        <taxon>Peteryoungia</taxon>
    </lineage>
</organism>
<name>A0ABT0CXB7_9HYPH</name>
<evidence type="ECO:0000313" key="1">
    <source>
        <dbReference type="EMBL" id="MCJ8237806.1"/>
    </source>
</evidence>
<dbReference type="Pfam" id="PF24806">
    <property type="entry name" value="DUF7706"/>
    <property type="match status" value="1"/>
</dbReference>
<dbReference type="EMBL" id="JALAYX010000001">
    <property type="protein sequence ID" value="MCJ8237806.1"/>
    <property type="molecule type" value="Genomic_DNA"/>
</dbReference>
<protein>
    <submittedName>
        <fullName evidence="1">Uncharacterized protein</fullName>
    </submittedName>
</protein>
<comment type="caution">
    <text evidence="1">The sequence shown here is derived from an EMBL/GenBank/DDBJ whole genome shotgun (WGS) entry which is preliminary data.</text>
</comment>
<sequence>MNPMFRQIATKFEELLNGTAPETITGSTTVRAATGLIAGIGLNNVAFADEDAWSLLDEVQKRTVVHFRPLSKYAAWLERDLADKRLREQAETEQQRSFRRRIEWQSEMTYGLEIGLNAPLAEALAVLAERSSIDALKAFAGDDEEACRMAWALKEVGSTLEKMGLKP</sequence>
<keyword evidence="2" id="KW-1185">Reference proteome</keyword>
<accession>A0ABT0CXB7</accession>
<reference evidence="1 2" key="1">
    <citation type="submission" date="2022-03" db="EMBL/GenBank/DDBJ databases">
        <title>Rhizobium SSM4.3 sp. nov., isolated from Sediment (Gouqi Island).</title>
        <authorList>
            <person name="Chen G."/>
        </authorList>
    </citation>
    <scope>NUCLEOTIDE SEQUENCE [LARGE SCALE GENOMIC DNA]</scope>
    <source>
        <strain evidence="1 2">SSM4.3</strain>
        <plasmid evidence="1">unnamed</plasmid>
    </source>
</reference>
<evidence type="ECO:0000313" key="2">
    <source>
        <dbReference type="Proteomes" id="UP001522662"/>
    </source>
</evidence>
<keyword evidence="1" id="KW-0614">Plasmid</keyword>
<dbReference type="Proteomes" id="UP001522662">
    <property type="component" value="Unassembled WGS sequence"/>
</dbReference>